<dbReference type="AlphaFoldDB" id="A0A8H6SY90"/>
<feature type="compositionally biased region" description="Acidic residues" evidence="1">
    <location>
        <begin position="54"/>
        <end position="69"/>
    </location>
</feature>
<feature type="compositionally biased region" description="Basic and acidic residues" evidence="1">
    <location>
        <begin position="111"/>
        <end position="121"/>
    </location>
</feature>
<comment type="caution">
    <text evidence="2">The sequence shown here is derived from an EMBL/GenBank/DDBJ whole genome shotgun (WGS) entry which is preliminary data.</text>
</comment>
<dbReference type="EMBL" id="JACAZF010000004">
    <property type="protein sequence ID" value="KAF7307365.1"/>
    <property type="molecule type" value="Genomic_DNA"/>
</dbReference>
<feature type="region of interest" description="Disordered" evidence="1">
    <location>
        <begin position="1"/>
        <end position="226"/>
    </location>
</feature>
<organism evidence="2 3">
    <name type="scientific">Mycena indigotica</name>
    <dbReference type="NCBI Taxonomy" id="2126181"/>
    <lineage>
        <taxon>Eukaryota</taxon>
        <taxon>Fungi</taxon>
        <taxon>Dikarya</taxon>
        <taxon>Basidiomycota</taxon>
        <taxon>Agaricomycotina</taxon>
        <taxon>Agaricomycetes</taxon>
        <taxon>Agaricomycetidae</taxon>
        <taxon>Agaricales</taxon>
        <taxon>Marasmiineae</taxon>
        <taxon>Mycenaceae</taxon>
        <taxon>Mycena</taxon>
    </lineage>
</organism>
<feature type="region of interest" description="Disordered" evidence="1">
    <location>
        <begin position="363"/>
        <end position="425"/>
    </location>
</feature>
<proteinExistence type="predicted"/>
<feature type="compositionally biased region" description="Basic residues" evidence="1">
    <location>
        <begin position="97"/>
        <end position="110"/>
    </location>
</feature>
<dbReference type="RefSeq" id="XP_037222384.1">
    <property type="nucleotide sequence ID" value="XM_037362092.1"/>
</dbReference>
<feature type="compositionally biased region" description="Polar residues" evidence="1">
    <location>
        <begin position="152"/>
        <end position="165"/>
    </location>
</feature>
<feature type="compositionally biased region" description="Basic residues" evidence="1">
    <location>
        <begin position="201"/>
        <end position="216"/>
    </location>
</feature>
<gene>
    <name evidence="2" type="ORF">MIND_00530600</name>
</gene>
<feature type="compositionally biased region" description="Low complexity" evidence="1">
    <location>
        <begin position="180"/>
        <end position="193"/>
    </location>
</feature>
<evidence type="ECO:0000313" key="3">
    <source>
        <dbReference type="Proteomes" id="UP000636479"/>
    </source>
</evidence>
<name>A0A8H6SY90_9AGAR</name>
<evidence type="ECO:0000313" key="2">
    <source>
        <dbReference type="EMBL" id="KAF7307365.1"/>
    </source>
</evidence>
<accession>A0A8H6SY90</accession>
<sequence>MEVGEVDAPQISTLREETSPAPTRRVKLLVKNAGGPTATQTTTTSRKRPISALTDEEDEEDQLIDDDEAPVITSPPIQPPPPANTTTISTSGEPPTKRKAPNKRKPRKTEKKVAEEERIAAEKIMGQTAGNLAPSMTWFEVSPHRAHEHAGQMSTIDLSKNNPNASNSSTPVIPPPPLSIVPLTNPSPSVSVSATPSKKEKAPRKTVTRPRAKPGPKPKAILLPQPEDNADVASEAGYTGTAASSPVTAHFEGNSPEPEGLPPPVNGLVVEDVPINLHEVPLPQYPLPLKPFPVQPPQKINTSAPQTVTLDRSGAKVRNWRVVNREIRGIAGGRWFTKTWIGGKDSPFADHVEKQASVVLPKVPTISSGTSKPGPKPKALKNTSAVAAGPSLNPSRSSSAVPSRMQTVAVAPPSDGGDSDVVMLA</sequence>
<evidence type="ECO:0000256" key="1">
    <source>
        <dbReference type="SAM" id="MobiDB-lite"/>
    </source>
</evidence>
<feature type="compositionally biased region" description="Polar residues" evidence="1">
    <location>
        <begin position="392"/>
        <end position="406"/>
    </location>
</feature>
<dbReference type="Proteomes" id="UP000636479">
    <property type="component" value="Unassembled WGS sequence"/>
</dbReference>
<dbReference type="OrthoDB" id="3229208at2759"/>
<reference evidence="2" key="1">
    <citation type="submission" date="2020-05" db="EMBL/GenBank/DDBJ databases">
        <title>Mycena genomes resolve the evolution of fungal bioluminescence.</title>
        <authorList>
            <person name="Tsai I.J."/>
        </authorList>
    </citation>
    <scope>NUCLEOTIDE SEQUENCE</scope>
    <source>
        <strain evidence="2">171206Taipei</strain>
    </source>
</reference>
<keyword evidence="3" id="KW-1185">Reference proteome</keyword>
<protein>
    <submittedName>
        <fullName evidence="2">Uncharacterized protein</fullName>
    </submittedName>
</protein>
<dbReference type="GeneID" id="59344608"/>